<accession>A0A1H2JVV1</accession>
<dbReference type="PANTHER" id="PTHR30329:SF21">
    <property type="entry name" value="LIPOPROTEIN YIAD-RELATED"/>
    <property type="match status" value="1"/>
</dbReference>
<dbReference type="PROSITE" id="PS51123">
    <property type="entry name" value="OMPA_2"/>
    <property type="match status" value="1"/>
</dbReference>
<dbReference type="PANTHER" id="PTHR30329">
    <property type="entry name" value="STATOR ELEMENT OF FLAGELLAR MOTOR COMPLEX"/>
    <property type="match status" value="1"/>
</dbReference>
<dbReference type="Pfam" id="PF00691">
    <property type="entry name" value="OmpA"/>
    <property type="match status" value="1"/>
</dbReference>
<dbReference type="SUPFAM" id="SSF103088">
    <property type="entry name" value="OmpA-like"/>
    <property type="match status" value="1"/>
</dbReference>
<feature type="domain" description="OmpA-like" evidence="7">
    <location>
        <begin position="84"/>
        <end position="198"/>
    </location>
</feature>
<evidence type="ECO:0000256" key="5">
    <source>
        <dbReference type="SAM" id="MobiDB-lite"/>
    </source>
</evidence>
<gene>
    <name evidence="8" type="ORF">SAMN04487931_11616</name>
</gene>
<reference evidence="9" key="1">
    <citation type="submission" date="2016-10" db="EMBL/GenBank/DDBJ databases">
        <authorList>
            <person name="Varghese N."/>
            <person name="Submissions S."/>
        </authorList>
    </citation>
    <scope>NUCLEOTIDE SEQUENCE [LARGE SCALE GENOMIC DNA]</scope>
    <source>
        <strain evidence="9">DSM 3384</strain>
    </source>
</reference>
<keyword evidence="6" id="KW-0732">Signal</keyword>
<keyword evidence="3" id="KW-0998">Cell outer membrane</keyword>
<organism evidence="8 9">
    <name type="scientific">Desulfobacula phenolica</name>
    <dbReference type="NCBI Taxonomy" id="90732"/>
    <lineage>
        <taxon>Bacteria</taxon>
        <taxon>Pseudomonadati</taxon>
        <taxon>Thermodesulfobacteriota</taxon>
        <taxon>Desulfobacteria</taxon>
        <taxon>Desulfobacterales</taxon>
        <taxon>Desulfobacteraceae</taxon>
        <taxon>Desulfobacula</taxon>
    </lineage>
</organism>
<evidence type="ECO:0000259" key="7">
    <source>
        <dbReference type="PROSITE" id="PS51123"/>
    </source>
</evidence>
<feature type="region of interest" description="Disordered" evidence="5">
    <location>
        <begin position="177"/>
        <end position="198"/>
    </location>
</feature>
<evidence type="ECO:0000256" key="2">
    <source>
        <dbReference type="ARBA" id="ARBA00023136"/>
    </source>
</evidence>
<feature type="signal peptide" evidence="6">
    <location>
        <begin position="1"/>
        <end position="16"/>
    </location>
</feature>
<feature type="compositionally biased region" description="Basic and acidic residues" evidence="5">
    <location>
        <begin position="189"/>
        <end position="198"/>
    </location>
</feature>
<dbReference type="RefSeq" id="WP_175530426.1">
    <property type="nucleotide sequence ID" value="NZ_FNLL01000016.1"/>
</dbReference>
<name>A0A1H2JVV1_9BACT</name>
<dbReference type="InterPro" id="IPR050330">
    <property type="entry name" value="Bact_OuterMem_StrucFunc"/>
</dbReference>
<dbReference type="AlphaFoldDB" id="A0A1H2JVV1"/>
<dbReference type="Gene3D" id="3.30.1330.60">
    <property type="entry name" value="OmpA-like domain"/>
    <property type="match status" value="1"/>
</dbReference>
<sequence length="198" mass="21825">MYRQLGIFLFTLTLLAACSAKKDLFVLMPDPGGKVGAITLYNNVGEVKLTKAFESVRFAKAKAPKVPVVISAEEVNKTFNEALEVLPQAPDKYILYFISGTTTLTQESKNKLPDILKNIKKRIPCDVSVIGHSDTKGNYKNNLKLSWQRAVKVKEELLAIGVYPELIEVASHGEAAPLVPTGDNVSEPQNRRVEVSVR</sequence>
<comment type="subcellular location">
    <subcellularLocation>
        <location evidence="1">Cell outer membrane</location>
    </subcellularLocation>
</comment>
<dbReference type="PROSITE" id="PS51257">
    <property type="entry name" value="PROKAR_LIPOPROTEIN"/>
    <property type="match status" value="1"/>
</dbReference>
<dbReference type="PRINTS" id="PR01021">
    <property type="entry name" value="OMPADOMAIN"/>
</dbReference>
<dbReference type="GO" id="GO:0009279">
    <property type="term" value="C:cell outer membrane"/>
    <property type="evidence" value="ECO:0007669"/>
    <property type="project" value="UniProtKB-SubCell"/>
</dbReference>
<evidence type="ECO:0000313" key="8">
    <source>
        <dbReference type="EMBL" id="SDU60215.1"/>
    </source>
</evidence>
<dbReference type="EMBL" id="FNLL01000016">
    <property type="protein sequence ID" value="SDU60215.1"/>
    <property type="molecule type" value="Genomic_DNA"/>
</dbReference>
<protein>
    <submittedName>
        <fullName evidence="8">Outer membrane protein OmpA</fullName>
    </submittedName>
</protein>
<evidence type="ECO:0000256" key="3">
    <source>
        <dbReference type="ARBA" id="ARBA00023237"/>
    </source>
</evidence>
<evidence type="ECO:0000256" key="6">
    <source>
        <dbReference type="SAM" id="SignalP"/>
    </source>
</evidence>
<keyword evidence="2 4" id="KW-0472">Membrane</keyword>
<evidence type="ECO:0000256" key="4">
    <source>
        <dbReference type="PROSITE-ProRule" id="PRU00473"/>
    </source>
</evidence>
<evidence type="ECO:0000313" key="9">
    <source>
        <dbReference type="Proteomes" id="UP000199608"/>
    </source>
</evidence>
<keyword evidence="9" id="KW-1185">Reference proteome</keyword>
<evidence type="ECO:0000256" key="1">
    <source>
        <dbReference type="ARBA" id="ARBA00004442"/>
    </source>
</evidence>
<dbReference type="InterPro" id="IPR006665">
    <property type="entry name" value="OmpA-like"/>
</dbReference>
<feature type="chain" id="PRO_5011730755" evidence="6">
    <location>
        <begin position="17"/>
        <end position="198"/>
    </location>
</feature>
<dbReference type="Proteomes" id="UP000199608">
    <property type="component" value="Unassembled WGS sequence"/>
</dbReference>
<proteinExistence type="predicted"/>
<dbReference type="InterPro" id="IPR006664">
    <property type="entry name" value="OMP_bac"/>
</dbReference>
<dbReference type="InterPro" id="IPR036737">
    <property type="entry name" value="OmpA-like_sf"/>
</dbReference>
<dbReference type="CDD" id="cd07185">
    <property type="entry name" value="OmpA_C-like"/>
    <property type="match status" value="1"/>
</dbReference>